<dbReference type="SUPFAM" id="SSF89447">
    <property type="entry name" value="AbrB/MazE/MraZ-like"/>
    <property type="match status" value="1"/>
</dbReference>
<name>A0ABS0HKP3_9SPHN</name>
<dbReference type="SMART" id="SM00966">
    <property type="entry name" value="SpoVT_AbrB"/>
    <property type="match status" value="1"/>
</dbReference>
<evidence type="ECO:0000313" key="2">
    <source>
        <dbReference type="EMBL" id="MBF9152585.1"/>
    </source>
</evidence>
<dbReference type="Proteomes" id="UP000600799">
    <property type="component" value="Unassembled WGS sequence"/>
</dbReference>
<sequence length="97" mass="11135">MGVEHTAKSFKSGNSVAIRIPAALGVEPDREWIVEEKDGDLVLRPKPKAKRKFNIEKVRGCAIGSGLKRIEPEDRVFEYRPLPWENPEWRAKHMPDE</sequence>
<organism evidence="2 3">
    <name type="scientific">Novosphingobium jiangmenense</name>
    <dbReference type="NCBI Taxonomy" id="2791981"/>
    <lineage>
        <taxon>Bacteria</taxon>
        <taxon>Pseudomonadati</taxon>
        <taxon>Pseudomonadota</taxon>
        <taxon>Alphaproteobacteria</taxon>
        <taxon>Sphingomonadales</taxon>
        <taxon>Sphingomonadaceae</taxon>
        <taxon>Novosphingobium</taxon>
    </lineage>
</organism>
<gene>
    <name evidence="2" type="ORF">I2488_16395</name>
</gene>
<keyword evidence="2" id="KW-0238">DNA-binding</keyword>
<dbReference type="RefSeq" id="WP_196276886.1">
    <property type="nucleotide sequence ID" value="NZ_JADQDC010000013.1"/>
</dbReference>
<comment type="caution">
    <text evidence="2">The sequence shown here is derived from an EMBL/GenBank/DDBJ whole genome shotgun (WGS) entry which is preliminary data.</text>
</comment>
<dbReference type="GO" id="GO:0003677">
    <property type="term" value="F:DNA binding"/>
    <property type="evidence" value="ECO:0007669"/>
    <property type="project" value="UniProtKB-KW"/>
</dbReference>
<evidence type="ECO:0000313" key="3">
    <source>
        <dbReference type="Proteomes" id="UP000600799"/>
    </source>
</evidence>
<keyword evidence="3" id="KW-1185">Reference proteome</keyword>
<evidence type="ECO:0000259" key="1">
    <source>
        <dbReference type="SMART" id="SM00966"/>
    </source>
</evidence>
<protein>
    <submittedName>
        <fullName evidence="2">AbrB/MazE/SpoVT family DNA-binding domain-containing protein</fullName>
    </submittedName>
</protein>
<dbReference type="Gene3D" id="2.10.260.10">
    <property type="match status" value="1"/>
</dbReference>
<feature type="domain" description="SpoVT-AbrB" evidence="1">
    <location>
        <begin position="10"/>
        <end position="51"/>
    </location>
</feature>
<dbReference type="InterPro" id="IPR037914">
    <property type="entry name" value="SpoVT-AbrB_sf"/>
</dbReference>
<proteinExistence type="predicted"/>
<accession>A0ABS0HKP3</accession>
<reference evidence="2 3" key="1">
    <citation type="submission" date="2020-11" db="EMBL/GenBank/DDBJ databases">
        <title>The genome sequence of Novosphingobium sp. 1Y9A.</title>
        <authorList>
            <person name="Liu Y."/>
        </authorList>
    </citation>
    <scope>NUCLEOTIDE SEQUENCE [LARGE SCALE GENOMIC DNA]</scope>
    <source>
        <strain evidence="2 3">1Y9A</strain>
    </source>
</reference>
<dbReference type="InterPro" id="IPR007159">
    <property type="entry name" value="SpoVT-AbrB_dom"/>
</dbReference>
<dbReference type="EMBL" id="JADQDC010000013">
    <property type="protein sequence ID" value="MBF9152585.1"/>
    <property type="molecule type" value="Genomic_DNA"/>
</dbReference>